<accession>A0A1I2I1Z2</accession>
<sequence length="107" mass="12059">MERILSVKAVSLYVRRFCPYWLKFIVLGWLLQGPGSLYSWAQSPQSFIYQLVPIEGESGDIVYTDVVPVAGASHIQLYNRAHSFLDRTLQAGSLLPITHGSKHHIMS</sequence>
<protein>
    <submittedName>
        <fullName evidence="1">Uncharacterized protein</fullName>
    </submittedName>
</protein>
<organism evidence="1 2">
    <name type="scientific">Spirosoma endophyticum</name>
    <dbReference type="NCBI Taxonomy" id="662367"/>
    <lineage>
        <taxon>Bacteria</taxon>
        <taxon>Pseudomonadati</taxon>
        <taxon>Bacteroidota</taxon>
        <taxon>Cytophagia</taxon>
        <taxon>Cytophagales</taxon>
        <taxon>Cytophagaceae</taxon>
        <taxon>Spirosoma</taxon>
    </lineage>
</organism>
<dbReference type="Proteomes" id="UP000198598">
    <property type="component" value="Unassembled WGS sequence"/>
</dbReference>
<proteinExistence type="predicted"/>
<evidence type="ECO:0000313" key="2">
    <source>
        <dbReference type="Proteomes" id="UP000198598"/>
    </source>
</evidence>
<reference evidence="1 2" key="1">
    <citation type="submission" date="2016-10" db="EMBL/GenBank/DDBJ databases">
        <authorList>
            <person name="de Groot N.N."/>
        </authorList>
    </citation>
    <scope>NUCLEOTIDE SEQUENCE [LARGE SCALE GENOMIC DNA]</scope>
    <source>
        <strain evidence="1 2">DSM 26130</strain>
    </source>
</reference>
<dbReference type="EMBL" id="FOLQ01000055">
    <property type="protein sequence ID" value="SFF36395.1"/>
    <property type="molecule type" value="Genomic_DNA"/>
</dbReference>
<evidence type="ECO:0000313" key="1">
    <source>
        <dbReference type="EMBL" id="SFF36395.1"/>
    </source>
</evidence>
<dbReference type="AlphaFoldDB" id="A0A1I2I1Z2"/>
<name>A0A1I2I1Z2_9BACT</name>
<keyword evidence="2" id="KW-1185">Reference proteome</keyword>
<gene>
    <name evidence="1" type="ORF">SAMN05216167_15510</name>
</gene>